<protein>
    <submittedName>
        <fullName evidence="3">F-box domain</fullName>
    </submittedName>
</protein>
<dbReference type="Pfam" id="PF00646">
    <property type="entry name" value="F-box"/>
    <property type="match status" value="1"/>
</dbReference>
<dbReference type="InterPro" id="IPR001810">
    <property type="entry name" value="F-box_dom"/>
</dbReference>
<feature type="domain" description="F-box" evidence="1">
    <location>
        <begin position="32"/>
        <end position="68"/>
    </location>
</feature>
<dbReference type="AlphaFoldDB" id="A0A8T2H077"/>
<dbReference type="Pfam" id="PF24758">
    <property type="entry name" value="LRR_At5g56370"/>
    <property type="match status" value="1"/>
</dbReference>
<keyword evidence="4" id="KW-1185">Reference proteome</keyword>
<reference evidence="3 4" key="1">
    <citation type="submission" date="2020-12" db="EMBL/GenBank/DDBJ databases">
        <title>Concerted genomic and epigenomic changes stabilize Arabidopsis allopolyploids.</title>
        <authorList>
            <person name="Chen Z."/>
        </authorList>
    </citation>
    <scope>NUCLEOTIDE SEQUENCE [LARGE SCALE GENOMIC DNA]</scope>
    <source>
        <strain evidence="3">As9502</strain>
        <tissue evidence="3">Leaf</tissue>
    </source>
</reference>
<gene>
    <name evidence="3" type="ORF">ISN44_As01g004580</name>
</gene>
<evidence type="ECO:0000313" key="3">
    <source>
        <dbReference type="EMBL" id="KAG7653165.1"/>
    </source>
</evidence>
<proteinExistence type="predicted"/>
<dbReference type="InterPro" id="IPR053781">
    <property type="entry name" value="F-box_AtFBL13-like"/>
</dbReference>
<dbReference type="Proteomes" id="UP000694251">
    <property type="component" value="Chromosome 1"/>
</dbReference>
<accession>A0A8T2H077</accession>
<dbReference type="InterPro" id="IPR044997">
    <property type="entry name" value="F-box_plant"/>
</dbReference>
<organism evidence="3 4">
    <name type="scientific">Arabidopsis suecica</name>
    <name type="common">Swedish thale-cress</name>
    <name type="synonym">Cardaminopsis suecica</name>
    <dbReference type="NCBI Taxonomy" id="45249"/>
    <lineage>
        <taxon>Eukaryota</taxon>
        <taxon>Viridiplantae</taxon>
        <taxon>Streptophyta</taxon>
        <taxon>Embryophyta</taxon>
        <taxon>Tracheophyta</taxon>
        <taxon>Spermatophyta</taxon>
        <taxon>Magnoliopsida</taxon>
        <taxon>eudicotyledons</taxon>
        <taxon>Gunneridae</taxon>
        <taxon>Pentapetalae</taxon>
        <taxon>rosids</taxon>
        <taxon>malvids</taxon>
        <taxon>Brassicales</taxon>
        <taxon>Brassicaceae</taxon>
        <taxon>Camelineae</taxon>
        <taxon>Arabidopsis</taxon>
    </lineage>
</organism>
<dbReference type="PANTHER" id="PTHR32153">
    <property type="entry name" value="OJ000223_09.16 PROTEIN"/>
    <property type="match status" value="1"/>
</dbReference>
<sequence length="461" mass="52456">MADEGRATAMAATGSPSNRHSDIIAKEAGDLISRLHDDILQLILSYLPTRFAIRTSALSRRWRHLWSDTWSLSFYRDRPDAAASINRILDRYRAPKLMSFRICSSRLDKLADMDSWINFAMSRNVENLSLDLDWGKYDIPDFLFINSSIKQLYLIFGYYTNDMNPKCSVSWTSLKTLSLYSCNISDESIANILSGCPVLESLSLLFCKKLRVLDLSKSPHLITLEIKRNCVTEPTQLVAPHIRCLRLRNSKKPCALVDVSSLSQAELDIAVFKIVDNKLDVDFHQTMVVKMLEKCQNVEKLTLGANILKILSLAELRGVSFPKLKAKALTLDTMISRYVIPGIVRVLQNSPDLKKLTIQPMGSAFTYHIPEKHIDIYLDSHGLNWDQSWSSEFNVELKQVASFMQLVLKTTKTLELIEARVKGYIKGRCFLELRQMVPMLTRNNNVSIVLSSRKKRCRATG</sequence>
<dbReference type="EMBL" id="JAEFBJ010000001">
    <property type="protein sequence ID" value="KAG7653165.1"/>
    <property type="molecule type" value="Genomic_DNA"/>
</dbReference>
<evidence type="ECO:0000259" key="2">
    <source>
        <dbReference type="Pfam" id="PF24758"/>
    </source>
</evidence>
<dbReference type="CDD" id="cd22160">
    <property type="entry name" value="F-box_AtFBL13-like"/>
    <property type="match status" value="1"/>
</dbReference>
<dbReference type="OrthoDB" id="1705403at2759"/>
<comment type="caution">
    <text evidence="3">The sequence shown here is derived from an EMBL/GenBank/DDBJ whole genome shotgun (WGS) entry which is preliminary data.</text>
</comment>
<evidence type="ECO:0000313" key="4">
    <source>
        <dbReference type="Proteomes" id="UP000694251"/>
    </source>
</evidence>
<dbReference type="InterPro" id="IPR055411">
    <property type="entry name" value="LRR_FXL15/At3g58940/PEG3-like"/>
</dbReference>
<evidence type="ECO:0000259" key="1">
    <source>
        <dbReference type="Pfam" id="PF00646"/>
    </source>
</evidence>
<name>A0A8T2H077_ARASU</name>
<feature type="domain" description="F-box/LRR-repeat protein 15/At3g58940/PEG3-like LRR" evidence="2">
    <location>
        <begin position="113"/>
        <end position="248"/>
    </location>
</feature>